<feature type="domain" description="Phosphatidic acid phosphatase type 2/haloperoxidase" evidence="2">
    <location>
        <begin position="225"/>
        <end position="338"/>
    </location>
</feature>
<dbReference type="HOGENOM" id="CLU_867777_0_0_3"/>
<dbReference type="Gene3D" id="1.20.144.10">
    <property type="entry name" value="Phosphatidic acid phosphatase type 2/haloperoxidase"/>
    <property type="match status" value="1"/>
</dbReference>
<feature type="transmembrane region" description="Helical" evidence="1">
    <location>
        <begin position="323"/>
        <end position="341"/>
    </location>
</feature>
<dbReference type="RefSeq" id="WP_013322937.1">
    <property type="nucleotide sequence ID" value="NC_014501.1"/>
</dbReference>
<dbReference type="EMBL" id="CP002198">
    <property type="protein sequence ID" value="ADN14832.1"/>
    <property type="molecule type" value="Genomic_DNA"/>
</dbReference>
<dbReference type="OrthoDB" id="9789113at2"/>
<keyword evidence="1" id="KW-0812">Transmembrane</keyword>
<dbReference type="InterPro" id="IPR036938">
    <property type="entry name" value="PAP2/HPO_sf"/>
</dbReference>
<keyword evidence="1" id="KW-1133">Transmembrane helix</keyword>
<sequence length="371" mass="41905">MINYFKIQSQENLLVQSLHTAIKGRARYKIPKLYHSKSLKTYLEDQLSQTEGIKQVRANPWSGNILITFSKKWSHERLTLVLKEIVLNYPHPQAASLSQVKEQAPLIPILNPNPTNPTPAHLSVANGQNKAASWLVMKMLLDKQIQRASQPLISVWAAVSLLGIASSLLYVRGLDKTILLLIQKLHTPLLDRIMLGLTFLGEPVVILLICMGIIISPSRQWKRSQKATTLGIATLGGIGLNYWLKVLFGRIRPALWERLINVSHHSFPSGHAMMSMITYGLLGYLLGRQYPQWRRQIYTVSLILILGIGFSRLYLGVHWPTDVLAGYAVGLIWLSICILAWEGWNEYKNPSIKESLTSNQIYSSPRIKMVT</sequence>
<dbReference type="Pfam" id="PF19991">
    <property type="entry name" value="HMA_2"/>
    <property type="match status" value="1"/>
</dbReference>
<dbReference type="KEGG" id="cyj:Cyan7822_2873"/>
<dbReference type="STRING" id="497965.Cyan7822_2873"/>
<name>E0U7M0_GLOV7</name>
<feature type="transmembrane region" description="Helical" evidence="1">
    <location>
        <begin position="153"/>
        <end position="173"/>
    </location>
</feature>
<feature type="transmembrane region" description="Helical" evidence="1">
    <location>
        <begin position="264"/>
        <end position="285"/>
    </location>
</feature>
<keyword evidence="4" id="KW-1185">Reference proteome</keyword>
<proteinExistence type="predicted"/>
<dbReference type="SMART" id="SM00014">
    <property type="entry name" value="acidPPc"/>
    <property type="match status" value="1"/>
</dbReference>
<dbReference type="CDD" id="cd03392">
    <property type="entry name" value="PAP2_like_2"/>
    <property type="match status" value="1"/>
</dbReference>
<evidence type="ECO:0000259" key="2">
    <source>
        <dbReference type="SMART" id="SM00014"/>
    </source>
</evidence>
<reference evidence="4" key="1">
    <citation type="journal article" date="2011" name="MBio">
        <title>Novel metabolic attributes of the genus Cyanothece, comprising a group of unicellular nitrogen-fixing Cyanobacteria.</title>
        <authorList>
            <person name="Bandyopadhyay A."/>
            <person name="Elvitigala T."/>
            <person name="Welsh E."/>
            <person name="Stockel J."/>
            <person name="Liberton M."/>
            <person name="Min H."/>
            <person name="Sherman L.A."/>
            <person name="Pakrasi H.B."/>
        </authorList>
    </citation>
    <scope>NUCLEOTIDE SEQUENCE [LARGE SCALE GENOMIC DNA]</scope>
    <source>
        <strain evidence="4">PCC 7822</strain>
    </source>
</reference>
<dbReference type="PANTHER" id="PTHR14969:SF13">
    <property type="entry name" value="AT30094P"/>
    <property type="match status" value="1"/>
</dbReference>
<keyword evidence="1" id="KW-0472">Membrane</keyword>
<organism evidence="3 4">
    <name type="scientific">Gloeothece verrucosa (strain PCC 7822)</name>
    <name type="common">Cyanothece sp. (strain PCC 7822)</name>
    <dbReference type="NCBI Taxonomy" id="497965"/>
    <lineage>
        <taxon>Bacteria</taxon>
        <taxon>Bacillati</taxon>
        <taxon>Cyanobacteriota</taxon>
        <taxon>Cyanophyceae</taxon>
        <taxon>Oscillatoriophycideae</taxon>
        <taxon>Chroococcales</taxon>
        <taxon>Aphanothecaceae</taxon>
        <taxon>Gloeothece</taxon>
        <taxon>Gloeothece verrucosa</taxon>
    </lineage>
</organism>
<accession>E0U7M0</accession>
<evidence type="ECO:0000313" key="4">
    <source>
        <dbReference type="Proteomes" id="UP000008206"/>
    </source>
</evidence>
<dbReference type="AlphaFoldDB" id="E0U7M0"/>
<protein>
    <submittedName>
        <fullName evidence="3">Phosphoesterase PA-phosphatase related protein</fullName>
    </submittedName>
</protein>
<dbReference type="InterPro" id="IPR000326">
    <property type="entry name" value="PAP2/HPO"/>
</dbReference>
<gene>
    <name evidence="3" type="ordered locus">Cyan7822_2873</name>
</gene>
<dbReference type="eggNOG" id="COG0671">
    <property type="taxonomic scope" value="Bacteria"/>
</dbReference>
<dbReference type="Pfam" id="PF01569">
    <property type="entry name" value="PAP2"/>
    <property type="match status" value="1"/>
</dbReference>
<evidence type="ECO:0000256" key="1">
    <source>
        <dbReference type="SAM" id="Phobius"/>
    </source>
</evidence>
<evidence type="ECO:0000313" key="3">
    <source>
        <dbReference type="EMBL" id="ADN14832.1"/>
    </source>
</evidence>
<dbReference type="PANTHER" id="PTHR14969">
    <property type="entry name" value="SPHINGOSINE-1-PHOSPHATE PHOSPHOHYDROLASE"/>
    <property type="match status" value="1"/>
</dbReference>
<dbReference type="Proteomes" id="UP000008206">
    <property type="component" value="Chromosome"/>
</dbReference>
<feature type="transmembrane region" description="Helical" evidence="1">
    <location>
        <begin position="297"/>
        <end position="317"/>
    </location>
</feature>
<feature type="transmembrane region" description="Helical" evidence="1">
    <location>
        <begin position="227"/>
        <end position="244"/>
    </location>
</feature>
<dbReference type="SUPFAM" id="SSF48317">
    <property type="entry name" value="Acid phosphatase/Vanadium-dependent haloperoxidase"/>
    <property type="match status" value="1"/>
</dbReference>
<feature type="transmembrane region" description="Helical" evidence="1">
    <location>
        <begin position="193"/>
        <end position="215"/>
    </location>
</feature>